<dbReference type="EMBL" id="DS486009">
    <property type="protein sequence ID" value="KYG13633.1"/>
    <property type="molecule type" value="Genomic_DNA"/>
</dbReference>
<reference evidence="1 2" key="1">
    <citation type="journal article" date="2010" name="Nature">
        <title>Comparative genomics reveals mobile pathogenicity chromosomes in Fusarium.</title>
        <authorList>
            <person name="Ma L.J."/>
            <person name="van der Does H.C."/>
            <person name="Borkovich K.A."/>
            <person name="Coleman J.J."/>
            <person name="Daboussi M.J."/>
            <person name="Di Pietro A."/>
            <person name="Dufresne M."/>
            <person name="Freitag M."/>
            <person name="Grabherr M."/>
            <person name="Henrissat B."/>
            <person name="Houterman P.M."/>
            <person name="Kang S."/>
            <person name="Shim W.B."/>
            <person name="Woloshuk C."/>
            <person name="Xie X."/>
            <person name="Xu J.R."/>
            <person name="Antoniw J."/>
            <person name="Baker S.E."/>
            <person name="Bluhm B.H."/>
            <person name="Breakspear A."/>
            <person name="Brown D.W."/>
            <person name="Butchko R.A."/>
            <person name="Chapman S."/>
            <person name="Coulson R."/>
            <person name="Coutinho P.M."/>
            <person name="Danchin E.G."/>
            <person name="Diener A."/>
            <person name="Gale L.R."/>
            <person name="Gardiner D.M."/>
            <person name="Goff S."/>
            <person name="Hammond-Kosack K.E."/>
            <person name="Hilburn K."/>
            <person name="Hua-Van A."/>
            <person name="Jonkers W."/>
            <person name="Kazan K."/>
            <person name="Kodira C.D."/>
            <person name="Koehrsen M."/>
            <person name="Kumar L."/>
            <person name="Lee Y.H."/>
            <person name="Li L."/>
            <person name="Manners J.M."/>
            <person name="Miranda-Saavedra D."/>
            <person name="Mukherjee M."/>
            <person name="Park G."/>
            <person name="Park J."/>
            <person name="Park S.Y."/>
            <person name="Proctor R.H."/>
            <person name="Regev A."/>
            <person name="Ruiz-Roldan M.C."/>
            <person name="Sain D."/>
            <person name="Sakthikumar S."/>
            <person name="Sykes S."/>
            <person name="Schwartz D.C."/>
            <person name="Turgeon B.G."/>
            <person name="Wapinski I."/>
            <person name="Yoder O."/>
            <person name="Young S."/>
            <person name="Zeng Q."/>
            <person name="Zhou S."/>
            <person name="Galagan J."/>
            <person name="Cuomo C.A."/>
            <person name="Kistler H.C."/>
            <person name="Rep M."/>
        </authorList>
    </citation>
    <scope>NUCLEOTIDE SEQUENCE [LARGE SCALE GENOMIC DNA]</scope>
    <source>
        <strain evidence="2">M3125 / FGSC 7600</strain>
    </source>
</reference>
<dbReference type="OrthoDB" id="4508730at2759"/>
<proteinExistence type="predicted"/>
<dbReference type="Proteomes" id="UP000009096">
    <property type="component" value="Chromosome 8"/>
</dbReference>
<evidence type="ECO:0000313" key="1">
    <source>
        <dbReference type="EMBL" id="KYG13633.1"/>
    </source>
</evidence>
<keyword evidence="2" id="KW-1185">Reference proteome</keyword>
<sequence>MCIKFSSRFDGGKLNEEQIRTLRAKKLSGHIHLLSDTAFDLDKFTPTDYCSTKTHNLGAIREPAYVQLFNENYLALKIRRELVFANFDIDDIPCNAPSRFTYYGISERCTADKEKLGEEESETDEESVTE</sequence>
<accession>A0A139YBR0</accession>
<gene>
    <name evidence="1" type="ORF">FVEG_17654</name>
</gene>
<organism evidence="1 2">
    <name type="scientific">Gibberella moniliformis (strain M3125 / FGSC 7600)</name>
    <name type="common">Maize ear and stalk rot fungus</name>
    <name type="synonym">Fusarium verticillioides</name>
    <dbReference type="NCBI Taxonomy" id="334819"/>
    <lineage>
        <taxon>Eukaryota</taxon>
        <taxon>Fungi</taxon>
        <taxon>Dikarya</taxon>
        <taxon>Ascomycota</taxon>
        <taxon>Pezizomycotina</taxon>
        <taxon>Sordariomycetes</taxon>
        <taxon>Hypocreomycetidae</taxon>
        <taxon>Hypocreales</taxon>
        <taxon>Nectriaceae</taxon>
        <taxon>Fusarium</taxon>
        <taxon>Fusarium fujikuroi species complex</taxon>
    </lineage>
</organism>
<dbReference type="KEGG" id="fvr:FVEG_17654"/>
<dbReference type="GeneID" id="30074530"/>
<dbReference type="VEuPathDB" id="FungiDB:FVEG_17654"/>
<name>A0A139YBR0_GIBM7</name>
<evidence type="ECO:0000313" key="2">
    <source>
        <dbReference type="Proteomes" id="UP000009096"/>
    </source>
</evidence>
<dbReference type="RefSeq" id="XP_018762317.1">
    <property type="nucleotide sequence ID" value="XM_018906890.1"/>
</dbReference>
<dbReference type="AlphaFoldDB" id="A0A139YBR0"/>
<protein>
    <submittedName>
        <fullName evidence="1">Uncharacterized protein</fullName>
    </submittedName>
</protein>